<dbReference type="Proteomes" id="UP001213799">
    <property type="component" value="Unassembled WGS sequence"/>
</dbReference>
<gene>
    <name evidence="1" type="ORF">N7537_000767</name>
</gene>
<accession>A0AAD6EEK4</accession>
<evidence type="ECO:0000313" key="2">
    <source>
        <dbReference type="Proteomes" id="UP001213799"/>
    </source>
</evidence>
<dbReference type="RefSeq" id="XP_056756820.1">
    <property type="nucleotide sequence ID" value="XM_056891825.1"/>
</dbReference>
<organism evidence="1 2">
    <name type="scientific">Penicillium hordei</name>
    <dbReference type="NCBI Taxonomy" id="40994"/>
    <lineage>
        <taxon>Eukaryota</taxon>
        <taxon>Fungi</taxon>
        <taxon>Dikarya</taxon>
        <taxon>Ascomycota</taxon>
        <taxon>Pezizomycotina</taxon>
        <taxon>Eurotiomycetes</taxon>
        <taxon>Eurotiomycetidae</taxon>
        <taxon>Eurotiales</taxon>
        <taxon>Aspergillaceae</taxon>
        <taxon>Penicillium</taxon>
    </lineage>
</organism>
<dbReference type="EMBL" id="JAQJAE010000001">
    <property type="protein sequence ID" value="KAJ5615653.1"/>
    <property type="molecule type" value="Genomic_DNA"/>
</dbReference>
<sequence>MVGKNQAPDVVSQEKKSKGMGNIVVIWARAGPGACPSKPAVARAGNLRQDRMLVLLMLTPKRDVSGTDEVAQRDRSDFGQ</sequence>
<comment type="caution">
    <text evidence="1">The sequence shown here is derived from an EMBL/GenBank/DDBJ whole genome shotgun (WGS) entry which is preliminary data.</text>
</comment>
<evidence type="ECO:0000313" key="1">
    <source>
        <dbReference type="EMBL" id="KAJ5615653.1"/>
    </source>
</evidence>
<reference evidence="1" key="1">
    <citation type="journal article" date="2023" name="IMA Fungus">
        <title>Comparative genomic study of the Penicillium genus elucidates a diverse pangenome and 15 lateral gene transfer events.</title>
        <authorList>
            <person name="Petersen C."/>
            <person name="Sorensen T."/>
            <person name="Nielsen M.R."/>
            <person name="Sondergaard T.E."/>
            <person name="Sorensen J.L."/>
            <person name="Fitzpatrick D.A."/>
            <person name="Frisvad J.C."/>
            <person name="Nielsen K.L."/>
        </authorList>
    </citation>
    <scope>NUCLEOTIDE SEQUENCE</scope>
    <source>
        <strain evidence="1">IBT 12815</strain>
    </source>
</reference>
<keyword evidence="2" id="KW-1185">Reference proteome</keyword>
<dbReference type="GeneID" id="81582067"/>
<reference evidence="1" key="2">
    <citation type="submission" date="2023-01" db="EMBL/GenBank/DDBJ databases">
        <authorList>
            <person name="Petersen C."/>
        </authorList>
    </citation>
    <scope>NUCLEOTIDE SEQUENCE</scope>
    <source>
        <strain evidence="1">IBT 12815</strain>
    </source>
</reference>
<protein>
    <submittedName>
        <fullName evidence="1">Uncharacterized protein</fullName>
    </submittedName>
</protein>
<proteinExistence type="predicted"/>
<name>A0AAD6EEK4_9EURO</name>
<dbReference type="AlphaFoldDB" id="A0AAD6EEK4"/>